<evidence type="ECO:0000313" key="3">
    <source>
        <dbReference type="Proteomes" id="UP000494110"/>
    </source>
</evidence>
<sequence>MLQMKHVSPGPIEWLPVHCLSAARERCCAVPEFEPDLGRSMRRRPRPKLTWGKMMEHTRFIWQRDMRDIDVLYGEDAQALRKKAGLTQMQLGERWGLTRQQIGRYERTGQEVPMKEADAYRGLVVALKTHAT</sequence>
<reference evidence="2 3" key="1">
    <citation type="submission" date="2019-09" db="EMBL/GenBank/DDBJ databases">
        <authorList>
            <person name="Depoorter E."/>
        </authorList>
    </citation>
    <scope>NUCLEOTIDE SEQUENCE [LARGE SCALE GENOMIC DNA]</scope>
    <source>
        <strain evidence="2">R-39750</strain>
    </source>
</reference>
<name>A0A6P2VHV7_BURL3</name>
<dbReference type="GO" id="GO:0003677">
    <property type="term" value="F:DNA binding"/>
    <property type="evidence" value="ECO:0007669"/>
    <property type="project" value="InterPro"/>
</dbReference>
<organism evidence="2 3">
    <name type="scientific">Burkholderia lata (strain ATCC 17760 / DSM 23089 / LMG 22485 / NCIMB 9086 / R18194 / 383)</name>
    <dbReference type="NCBI Taxonomy" id="482957"/>
    <lineage>
        <taxon>Bacteria</taxon>
        <taxon>Pseudomonadati</taxon>
        <taxon>Pseudomonadota</taxon>
        <taxon>Betaproteobacteria</taxon>
        <taxon>Burkholderiales</taxon>
        <taxon>Burkholderiaceae</taxon>
        <taxon>Burkholderia</taxon>
        <taxon>Burkholderia cepacia complex</taxon>
    </lineage>
</organism>
<dbReference type="AlphaFoldDB" id="A0A6P2VHV7"/>
<evidence type="ECO:0000313" key="2">
    <source>
        <dbReference type="EMBL" id="VWC78518.1"/>
    </source>
</evidence>
<dbReference type="Pfam" id="PF13560">
    <property type="entry name" value="HTH_31"/>
    <property type="match status" value="1"/>
</dbReference>
<dbReference type="InterPro" id="IPR001387">
    <property type="entry name" value="Cro/C1-type_HTH"/>
</dbReference>
<dbReference type="Gene3D" id="1.10.260.40">
    <property type="entry name" value="lambda repressor-like DNA-binding domains"/>
    <property type="match status" value="1"/>
</dbReference>
<dbReference type="Proteomes" id="UP000494110">
    <property type="component" value="Unassembled WGS sequence"/>
</dbReference>
<dbReference type="EMBL" id="CABVQN010000004">
    <property type="protein sequence ID" value="VWC78518.1"/>
    <property type="molecule type" value="Genomic_DNA"/>
</dbReference>
<evidence type="ECO:0000259" key="1">
    <source>
        <dbReference type="PROSITE" id="PS50943"/>
    </source>
</evidence>
<dbReference type="PROSITE" id="PS50943">
    <property type="entry name" value="HTH_CROC1"/>
    <property type="match status" value="1"/>
</dbReference>
<dbReference type="InterPro" id="IPR010982">
    <property type="entry name" value="Lambda_DNA-bd_dom_sf"/>
</dbReference>
<protein>
    <recommendedName>
        <fullName evidence="1">HTH cro/C1-type domain-containing protein</fullName>
    </recommendedName>
</protein>
<dbReference type="CDD" id="cd00093">
    <property type="entry name" value="HTH_XRE"/>
    <property type="match status" value="1"/>
</dbReference>
<accession>A0A6P2VHV7</accession>
<gene>
    <name evidence="2" type="ORF">BLA39750_01026</name>
</gene>
<dbReference type="SUPFAM" id="SSF47413">
    <property type="entry name" value="lambda repressor-like DNA-binding domains"/>
    <property type="match status" value="1"/>
</dbReference>
<proteinExistence type="predicted"/>
<feature type="domain" description="HTH cro/C1-type" evidence="1">
    <location>
        <begin position="78"/>
        <end position="107"/>
    </location>
</feature>